<organism evidence="2 3">
    <name type="scientific">Phaeodactylibacter xiamenensis</name>
    <dbReference type="NCBI Taxonomy" id="1524460"/>
    <lineage>
        <taxon>Bacteria</taxon>
        <taxon>Pseudomonadati</taxon>
        <taxon>Bacteroidota</taxon>
        <taxon>Saprospiria</taxon>
        <taxon>Saprospirales</taxon>
        <taxon>Haliscomenobacteraceae</taxon>
        <taxon>Phaeodactylibacter</taxon>
    </lineage>
</organism>
<reference evidence="2 3" key="1">
    <citation type="journal article" date="2014" name="Int. J. Syst. Evol. Microbiol.">
        <title>Phaeodactylibacter xiamenensis gen. nov., sp. nov., a member of the family Saprospiraceae isolated from the marine alga Phaeodactylum tricornutum.</title>
        <authorList>
            <person name="Chen Z.Jr."/>
            <person name="Lei X."/>
            <person name="Lai Q."/>
            <person name="Li Y."/>
            <person name="Zhang B."/>
            <person name="Zhang J."/>
            <person name="Zhang H."/>
            <person name="Yang L."/>
            <person name="Zheng W."/>
            <person name="Tian Y."/>
            <person name="Yu Z."/>
            <person name="Xu H.Jr."/>
            <person name="Zheng T."/>
        </authorList>
    </citation>
    <scope>NUCLEOTIDE SEQUENCE [LARGE SCALE GENOMIC DNA]</scope>
    <source>
        <strain evidence="2 3">KD52</strain>
    </source>
</reference>
<accession>A0A098SCS6</accession>
<feature type="transmembrane region" description="Helical" evidence="1">
    <location>
        <begin position="196"/>
        <end position="214"/>
    </location>
</feature>
<protein>
    <recommendedName>
        <fullName evidence="4">Zinc-ribbon domain-containing protein</fullName>
    </recommendedName>
</protein>
<proteinExistence type="predicted"/>
<dbReference type="Proteomes" id="UP000029736">
    <property type="component" value="Unassembled WGS sequence"/>
</dbReference>
<keyword evidence="1" id="KW-0812">Transmembrane</keyword>
<feature type="transmembrane region" description="Helical" evidence="1">
    <location>
        <begin position="164"/>
        <end position="184"/>
    </location>
</feature>
<dbReference type="OrthoDB" id="7446256at2"/>
<feature type="transmembrane region" description="Helical" evidence="1">
    <location>
        <begin position="76"/>
        <end position="96"/>
    </location>
</feature>
<feature type="transmembrane region" description="Helical" evidence="1">
    <location>
        <begin position="133"/>
        <end position="152"/>
    </location>
</feature>
<dbReference type="RefSeq" id="WP_052515700.1">
    <property type="nucleotide sequence ID" value="NZ_JBKAGJ010000052.1"/>
</dbReference>
<sequence>MPTCLNCKQPILEDGQFCHHCGAKIIRERLTLWVFFAQLGQTVFNVDSSIWRTVGHLCYAPGRVCRGYIEGVRKRYLRPVAYLFFVASLYGLTLLLSDGDIRYFHEDFALGFTSYDDATGLSEEERARRLRPLALVFILLSIPILSLISRLIYRRAGFNLAEHLVINAYYMGQLLFLNLVLNLVKVPFPSLEENTIFYYLFMIVFLGYAWVLQVPAFRLRGVWTVISPLLFLLVMLFILGLFYGFGAELLLSRAG</sequence>
<gene>
    <name evidence="2" type="ORF">IX84_02540</name>
</gene>
<dbReference type="Pfam" id="PF12412">
    <property type="entry name" value="DUF3667"/>
    <property type="match status" value="1"/>
</dbReference>
<evidence type="ECO:0000256" key="1">
    <source>
        <dbReference type="SAM" id="Phobius"/>
    </source>
</evidence>
<evidence type="ECO:0008006" key="4">
    <source>
        <dbReference type="Google" id="ProtNLM"/>
    </source>
</evidence>
<dbReference type="STRING" id="1524460.IX84_02540"/>
<dbReference type="InterPro" id="IPR022134">
    <property type="entry name" value="DUF3667"/>
</dbReference>
<feature type="transmembrane region" description="Helical" evidence="1">
    <location>
        <begin position="221"/>
        <end position="245"/>
    </location>
</feature>
<keyword evidence="1" id="KW-1133">Transmembrane helix</keyword>
<evidence type="ECO:0000313" key="2">
    <source>
        <dbReference type="EMBL" id="KGE89478.1"/>
    </source>
</evidence>
<dbReference type="AlphaFoldDB" id="A0A098SCS6"/>
<evidence type="ECO:0000313" key="3">
    <source>
        <dbReference type="Proteomes" id="UP000029736"/>
    </source>
</evidence>
<keyword evidence="3" id="KW-1185">Reference proteome</keyword>
<keyword evidence="1" id="KW-0472">Membrane</keyword>
<name>A0A098SCS6_9BACT</name>
<comment type="caution">
    <text evidence="2">The sequence shown here is derived from an EMBL/GenBank/DDBJ whole genome shotgun (WGS) entry which is preliminary data.</text>
</comment>
<dbReference type="EMBL" id="JPOS01000006">
    <property type="protein sequence ID" value="KGE89478.1"/>
    <property type="molecule type" value="Genomic_DNA"/>
</dbReference>